<evidence type="ECO:0000259" key="5">
    <source>
        <dbReference type="PROSITE" id="PS50250"/>
    </source>
</evidence>
<dbReference type="InterPro" id="IPR036390">
    <property type="entry name" value="WH_DNA-bd_sf"/>
</dbReference>
<name>A0AAV2T8I8_CALDB</name>
<protein>
    <recommendedName>
        <fullName evidence="5">PCI domain-containing protein</fullName>
    </recommendedName>
</protein>
<reference evidence="6" key="1">
    <citation type="submission" date="2024-06" db="EMBL/GenBank/DDBJ databases">
        <authorList>
            <person name="Liu X."/>
            <person name="Lenzi L."/>
            <person name="Haldenby T S."/>
            <person name="Uol C."/>
        </authorList>
    </citation>
    <scope>NUCLEOTIDE SEQUENCE</scope>
</reference>
<evidence type="ECO:0000256" key="2">
    <source>
        <dbReference type="ARBA" id="ARBA00004496"/>
    </source>
</evidence>
<evidence type="ECO:0000256" key="3">
    <source>
        <dbReference type="ARBA" id="ARBA00022490"/>
    </source>
</evidence>
<dbReference type="EMBL" id="CAXLJL010000123">
    <property type="protein sequence ID" value="CAL5132344.1"/>
    <property type="molecule type" value="Genomic_DNA"/>
</dbReference>
<dbReference type="PANTHER" id="PTHR10758:SF1">
    <property type="entry name" value="COP9 SIGNALOSOME COMPLEX SUBUNIT 3"/>
    <property type="match status" value="1"/>
</dbReference>
<evidence type="ECO:0000313" key="6">
    <source>
        <dbReference type="EMBL" id="CAL5132344.1"/>
    </source>
</evidence>
<dbReference type="GO" id="GO:0008180">
    <property type="term" value="C:COP9 signalosome"/>
    <property type="evidence" value="ECO:0007669"/>
    <property type="project" value="TreeGrafter"/>
</dbReference>
<evidence type="ECO:0000256" key="1">
    <source>
        <dbReference type="ARBA" id="ARBA00004123"/>
    </source>
</evidence>
<dbReference type="Proteomes" id="UP001497525">
    <property type="component" value="Unassembled WGS sequence"/>
</dbReference>
<gene>
    <name evidence="6" type="ORF">CDAUBV1_LOCUS5179</name>
</gene>
<feature type="domain" description="PCI" evidence="5">
    <location>
        <begin position="1"/>
        <end position="79"/>
    </location>
</feature>
<comment type="subcellular location">
    <subcellularLocation>
        <location evidence="2">Cytoplasm</location>
    </subcellularLocation>
    <subcellularLocation>
        <location evidence="1">Nucleus</location>
    </subcellularLocation>
</comment>
<dbReference type="Pfam" id="PF01399">
    <property type="entry name" value="PCI"/>
    <property type="match status" value="1"/>
</dbReference>
<evidence type="ECO:0000313" key="7">
    <source>
        <dbReference type="Proteomes" id="UP001497525"/>
    </source>
</evidence>
<dbReference type="InterPro" id="IPR050756">
    <property type="entry name" value="CSN3"/>
</dbReference>
<keyword evidence="4" id="KW-0539">Nucleus</keyword>
<dbReference type="GO" id="GO:0005737">
    <property type="term" value="C:cytoplasm"/>
    <property type="evidence" value="ECO:0007669"/>
    <property type="project" value="UniProtKB-SubCell"/>
</dbReference>
<comment type="caution">
    <text evidence="6">The sequence shown here is derived from an EMBL/GenBank/DDBJ whole genome shotgun (WGS) entry which is preliminary data.</text>
</comment>
<dbReference type="PROSITE" id="PS50250">
    <property type="entry name" value="PCI"/>
    <property type="match status" value="1"/>
</dbReference>
<dbReference type="InterPro" id="IPR000717">
    <property type="entry name" value="PCI_dom"/>
</dbReference>
<organism evidence="6 7">
    <name type="scientific">Calicophoron daubneyi</name>
    <name type="common">Rumen fluke</name>
    <name type="synonym">Paramphistomum daubneyi</name>
    <dbReference type="NCBI Taxonomy" id="300641"/>
    <lineage>
        <taxon>Eukaryota</taxon>
        <taxon>Metazoa</taxon>
        <taxon>Spiralia</taxon>
        <taxon>Lophotrochozoa</taxon>
        <taxon>Platyhelminthes</taxon>
        <taxon>Trematoda</taxon>
        <taxon>Digenea</taxon>
        <taxon>Plagiorchiida</taxon>
        <taxon>Pronocephalata</taxon>
        <taxon>Paramphistomoidea</taxon>
        <taxon>Paramphistomidae</taxon>
        <taxon>Calicophoron</taxon>
    </lineage>
</organism>
<sequence length="135" mass="15822">MEDWNYGLVKQVLKSHVRFRIHSLTKTFMTMSLLDVANRVKLPSAEEAERYLLEMTESQAIFAHIDQRDGTVYFLDDPEQYNSAEMFMTLQKKIEECVSLEKHLMRTSDQLVKSPCYAKRMLELESKTTKTSGQY</sequence>
<dbReference type="SUPFAM" id="SSF46785">
    <property type="entry name" value="Winged helix' DNA-binding domain"/>
    <property type="match status" value="1"/>
</dbReference>
<evidence type="ECO:0000256" key="4">
    <source>
        <dbReference type="ARBA" id="ARBA00023242"/>
    </source>
</evidence>
<dbReference type="PANTHER" id="PTHR10758">
    <property type="entry name" value="26S PROTEASOME NON-ATPASE REGULATORY SUBUNIT 3/COP9 SIGNALOSOME COMPLEX SUBUNIT 3"/>
    <property type="match status" value="1"/>
</dbReference>
<dbReference type="GO" id="GO:0006511">
    <property type="term" value="P:ubiquitin-dependent protein catabolic process"/>
    <property type="evidence" value="ECO:0007669"/>
    <property type="project" value="TreeGrafter"/>
</dbReference>
<accession>A0AAV2T8I8</accession>
<keyword evidence="3" id="KW-0963">Cytoplasm</keyword>
<dbReference type="SMART" id="SM00088">
    <property type="entry name" value="PINT"/>
    <property type="match status" value="1"/>
</dbReference>
<dbReference type="AlphaFoldDB" id="A0AAV2T8I8"/>
<proteinExistence type="predicted"/>